<dbReference type="PANTHER" id="PTHR11358">
    <property type="entry name" value="ARGINASE/AGMATINASE"/>
    <property type="match status" value="1"/>
</dbReference>
<feature type="binding site" evidence="5">
    <location>
        <position position="244"/>
    </location>
    <ligand>
        <name>Mn(2+)</name>
        <dbReference type="ChEBI" id="CHEBI:29035"/>
        <label>1</label>
    </ligand>
</feature>
<dbReference type="GO" id="GO:0033389">
    <property type="term" value="P:putrescine biosynthetic process from arginine, via agmatine"/>
    <property type="evidence" value="ECO:0007669"/>
    <property type="project" value="TreeGrafter"/>
</dbReference>
<feature type="binding site" evidence="5">
    <location>
        <position position="153"/>
    </location>
    <ligand>
        <name>Mn(2+)</name>
        <dbReference type="ChEBI" id="CHEBI:29035"/>
        <label>1</label>
    </ligand>
</feature>
<feature type="binding site" evidence="5">
    <location>
        <position position="155"/>
    </location>
    <ligand>
        <name>Mn(2+)</name>
        <dbReference type="ChEBI" id="CHEBI:29035"/>
        <label>2</label>
    </ligand>
</feature>
<dbReference type="CDD" id="cd09988">
    <property type="entry name" value="Formimidoylglutamase"/>
    <property type="match status" value="1"/>
</dbReference>
<feature type="region of interest" description="Disordered" evidence="9">
    <location>
        <begin position="1"/>
        <end position="22"/>
    </location>
</feature>
<accession>A0A7X3MU90</accession>
<protein>
    <recommendedName>
        <fullName evidence="5 6">Formimidoylglutamase</fullName>
        <ecNumber evidence="5 6">3.5.3.8</ecNumber>
    </recommendedName>
    <alternativeName>
        <fullName evidence="5">Formiminoglutamase</fullName>
    </alternativeName>
    <alternativeName>
        <fullName evidence="5">Formiminoglutamate hydrolase</fullName>
    </alternativeName>
</protein>
<dbReference type="PROSITE" id="PS51409">
    <property type="entry name" value="ARGINASE_2"/>
    <property type="match status" value="1"/>
</dbReference>
<keyword evidence="3 5" id="KW-0369">Histidine metabolism</keyword>
<dbReference type="InterPro" id="IPR023696">
    <property type="entry name" value="Ureohydrolase_dom_sf"/>
</dbReference>
<dbReference type="PANTHER" id="PTHR11358:SF35">
    <property type="entry name" value="FORMIMIDOYLGLUTAMASE"/>
    <property type="match status" value="1"/>
</dbReference>
<keyword evidence="11" id="KW-1185">Reference proteome</keyword>
<evidence type="ECO:0000256" key="4">
    <source>
        <dbReference type="ARBA" id="ARBA00023211"/>
    </source>
</evidence>
<evidence type="ECO:0000256" key="9">
    <source>
        <dbReference type="SAM" id="MobiDB-lite"/>
    </source>
</evidence>
<dbReference type="HAMAP" id="MF_00737">
    <property type="entry name" value="Formimidoylglutam"/>
    <property type="match status" value="1"/>
</dbReference>
<dbReference type="GO" id="GO:0050415">
    <property type="term" value="F:formimidoylglutamase activity"/>
    <property type="evidence" value="ECO:0007669"/>
    <property type="project" value="UniProtKB-UniRule"/>
</dbReference>
<feature type="binding site" evidence="5">
    <location>
        <position position="124"/>
    </location>
    <ligand>
        <name>Mn(2+)</name>
        <dbReference type="ChEBI" id="CHEBI:29035"/>
        <label>1</label>
    </ligand>
</feature>
<keyword evidence="2 5" id="KW-0378">Hydrolase</keyword>
<comment type="function">
    <text evidence="5">Catalyzes the conversion of N-formimidoyl-L-glutamate to L-glutamate and formamide.</text>
</comment>
<dbReference type="OrthoDB" id="9788689at2"/>
<reference evidence="10 11" key="2">
    <citation type="submission" date="2020-01" db="EMBL/GenBank/DDBJ databases">
        <title>Microvirga sp. nov., an arsenate reduction bacterium isolated from Tibet hotspring sediments.</title>
        <authorList>
            <person name="Xian W.-D."/>
            <person name="Li W.-J."/>
        </authorList>
    </citation>
    <scope>NUCLEOTIDE SEQUENCE [LARGE SCALE GENOMIC DNA]</scope>
    <source>
        <strain evidence="10 11">KCTC 23863</strain>
    </source>
</reference>
<gene>
    <name evidence="5 10" type="primary">hutG</name>
    <name evidence="10" type="ORF">GR328_17125</name>
</gene>
<evidence type="ECO:0000313" key="11">
    <source>
        <dbReference type="Proteomes" id="UP000436483"/>
    </source>
</evidence>
<evidence type="ECO:0000256" key="3">
    <source>
        <dbReference type="ARBA" id="ARBA00022808"/>
    </source>
</evidence>
<dbReference type="GO" id="GO:0008783">
    <property type="term" value="F:agmatinase activity"/>
    <property type="evidence" value="ECO:0007669"/>
    <property type="project" value="TreeGrafter"/>
</dbReference>
<comment type="catalytic activity">
    <reaction evidence="5">
        <text>N-formimidoyl-L-glutamate + H2O = formamide + L-glutamate</text>
        <dbReference type="Rhea" id="RHEA:22492"/>
        <dbReference type="ChEBI" id="CHEBI:15377"/>
        <dbReference type="ChEBI" id="CHEBI:16397"/>
        <dbReference type="ChEBI" id="CHEBI:29985"/>
        <dbReference type="ChEBI" id="CHEBI:58928"/>
        <dbReference type="EC" id="3.5.3.8"/>
    </reaction>
</comment>
<dbReference type="EC" id="3.5.3.8" evidence="5 6"/>
<dbReference type="GO" id="GO:0030145">
    <property type="term" value="F:manganese ion binding"/>
    <property type="evidence" value="ECO:0007669"/>
    <property type="project" value="UniProtKB-UniRule"/>
</dbReference>
<feature type="binding site" evidence="5">
    <location>
        <position position="244"/>
    </location>
    <ligand>
        <name>Mn(2+)</name>
        <dbReference type="ChEBI" id="CHEBI:29035"/>
        <label>2</label>
    </ligand>
</feature>
<dbReference type="InterPro" id="IPR006035">
    <property type="entry name" value="Ureohydrolase"/>
</dbReference>
<dbReference type="EMBL" id="WURB01000013">
    <property type="protein sequence ID" value="MXQ13153.1"/>
    <property type="molecule type" value="Genomic_DNA"/>
</dbReference>
<dbReference type="SUPFAM" id="SSF52768">
    <property type="entry name" value="Arginase/deacetylase"/>
    <property type="match status" value="1"/>
</dbReference>
<evidence type="ECO:0000256" key="2">
    <source>
        <dbReference type="ARBA" id="ARBA00022801"/>
    </source>
</evidence>
<reference evidence="10 11" key="1">
    <citation type="submission" date="2019-12" db="EMBL/GenBank/DDBJ databases">
        <authorList>
            <person name="Yuan C.-G."/>
        </authorList>
    </citation>
    <scope>NUCLEOTIDE SEQUENCE [LARGE SCALE GENOMIC DNA]</scope>
    <source>
        <strain evidence="10 11">KCTC 23863</strain>
    </source>
</reference>
<evidence type="ECO:0000313" key="10">
    <source>
        <dbReference type="EMBL" id="MXQ13153.1"/>
    </source>
</evidence>
<keyword evidence="4 5" id="KW-0464">Manganese</keyword>
<comment type="caution">
    <text evidence="10">The sequence shown here is derived from an EMBL/GenBank/DDBJ whole genome shotgun (WGS) entry which is preliminary data.</text>
</comment>
<sequence>MVNDRSGIEPAGLPGDQGEDGSVTRIKDILRPLDFAAQGGSAILGFASDEGVRRNHGRPGAARGPAAIRNMLKRFPVHRPVSLYEAGDVACTEGDLEGSQDRLAEHIATLLGRDIRPVVLGGGHEIAYGSFLGLTKHLGDRLASTNVLIVNFDAHFDLRRAPRPNSGTPFRQIAELCAARGAAFRYLCFGISELANTSALFERADILGVEYRLDEEMRASALADIREMLQKRMASVDKIYLSIDLDVLPAGVAPGVSAPAARGVALEIIEDLVDEIVSSEKLALADIAELNPLLDRDDQTARIAARLAYRLAVGPRRAWRHP</sequence>
<dbReference type="Pfam" id="PF00491">
    <property type="entry name" value="Arginase"/>
    <property type="match status" value="1"/>
</dbReference>
<comment type="cofactor">
    <cofactor evidence="5">
        <name>Mn(2+)</name>
        <dbReference type="ChEBI" id="CHEBI:29035"/>
    </cofactor>
    <text evidence="5">Binds 2 manganese ions per subunit.</text>
</comment>
<evidence type="ECO:0000256" key="7">
    <source>
        <dbReference type="PROSITE-ProRule" id="PRU00742"/>
    </source>
</evidence>
<feature type="binding site" evidence="5">
    <location>
        <position position="246"/>
    </location>
    <ligand>
        <name>Mn(2+)</name>
        <dbReference type="ChEBI" id="CHEBI:29035"/>
        <label>2</label>
    </ligand>
</feature>
<dbReference type="InterPro" id="IPR005923">
    <property type="entry name" value="HutG"/>
</dbReference>
<dbReference type="GO" id="GO:0019557">
    <property type="term" value="P:L-histidine catabolic process to glutamate and formate"/>
    <property type="evidence" value="ECO:0007669"/>
    <property type="project" value="UniProtKB-UniPathway"/>
</dbReference>
<feature type="binding site" evidence="5">
    <location>
        <position position="157"/>
    </location>
    <ligand>
        <name>Mn(2+)</name>
        <dbReference type="ChEBI" id="CHEBI:29035"/>
        <label>1</label>
    </ligand>
</feature>
<feature type="binding site" evidence="5">
    <location>
        <position position="153"/>
    </location>
    <ligand>
        <name>Mn(2+)</name>
        <dbReference type="ChEBI" id="CHEBI:29035"/>
        <label>2</label>
    </ligand>
</feature>
<evidence type="ECO:0000256" key="5">
    <source>
        <dbReference type="HAMAP-Rule" id="MF_00737"/>
    </source>
</evidence>
<dbReference type="UniPathway" id="UPA00379">
    <property type="reaction ID" value="UER00552"/>
</dbReference>
<dbReference type="PROSITE" id="PS01053">
    <property type="entry name" value="ARGINASE_1"/>
    <property type="match status" value="1"/>
</dbReference>
<proteinExistence type="inferred from homology"/>
<organism evidence="10 11">
    <name type="scientific">Microvirga makkahensis</name>
    <dbReference type="NCBI Taxonomy" id="1128670"/>
    <lineage>
        <taxon>Bacteria</taxon>
        <taxon>Pseudomonadati</taxon>
        <taxon>Pseudomonadota</taxon>
        <taxon>Alphaproteobacteria</taxon>
        <taxon>Hyphomicrobiales</taxon>
        <taxon>Methylobacteriaceae</taxon>
        <taxon>Microvirga</taxon>
    </lineage>
</organism>
<evidence type="ECO:0000256" key="6">
    <source>
        <dbReference type="NCBIfam" id="TIGR01227"/>
    </source>
</evidence>
<evidence type="ECO:0000256" key="1">
    <source>
        <dbReference type="ARBA" id="ARBA00022723"/>
    </source>
</evidence>
<dbReference type="NCBIfam" id="TIGR01227">
    <property type="entry name" value="hutG"/>
    <property type="match status" value="1"/>
</dbReference>
<evidence type="ECO:0000256" key="8">
    <source>
        <dbReference type="RuleBase" id="RU003684"/>
    </source>
</evidence>
<comment type="similarity">
    <text evidence="5 7 8">Belongs to the arginase family.</text>
</comment>
<dbReference type="InterPro" id="IPR020855">
    <property type="entry name" value="Ureohydrolase_Mn_BS"/>
</dbReference>
<dbReference type="Gene3D" id="3.40.800.10">
    <property type="entry name" value="Ureohydrolase domain"/>
    <property type="match status" value="1"/>
</dbReference>
<dbReference type="AlphaFoldDB" id="A0A7X3MU90"/>
<comment type="pathway">
    <text evidence="5">Amino-acid degradation; L-histidine degradation into L-glutamate; L-glutamate from N-formimidoyl-L-glutamate (hydrolase route): step 1/1.</text>
</comment>
<name>A0A7X3MU90_9HYPH</name>
<dbReference type="GO" id="GO:0019556">
    <property type="term" value="P:L-histidine catabolic process to glutamate and formamide"/>
    <property type="evidence" value="ECO:0007669"/>
    <property type="project" value="UniProtKB-UniRule"/>
</dbReference>
<dbReference type="Proteomes" id="UP000436483">
    <property type="component" value="Unassembled WGS sequence"/>
</dbReference>
<dbReference type="PRINTS" id="PR00116">
    <property type="entry name" value="ARGINASE"/>
</dbReference>
<keyword evidence="1 5" id="KW-0479">Metal-binding</keyword>